<dbReference type="Proteomes" id="UP000765509">
    <property type="component" value="Unassembled WGS sequence"/>
</dbReference>
<dbReference type="AlphaFoldDB" id="A0A9Q3BA96"/>
<gene>
    <name evidence="1" type="ORF">O181_001309</name>
</gene>
<sequence>MEPLWLTPLEWEKVVVSINFLLPSYEATLIICKEKYPTINQALPLYILLIKRIQQESQQYDVAPIEPATNAMTDKLSKYLKISLCKKSVICVMFLNPCFKFKFFNSYDSTLTHFGTSPAHLRAIFEEDKRFHSEEANPADNNAEIPSTTTTNCQALYDEMYPTPSIEASTLESKIE</sequence>
<dbReference type="OrthoDB" id="2758369at2759"/>
<evidence type="ECO:0000313" key="2">
    <source>
        <dbReference type="Proteomes" id="UP000765509"/>
    </source>
</evidence>
<protein>
    <submittedName>
        <fullName evidence="1">Uncharacterized protein</fullName>
    </submittedName>
</protein>
<proteinExistence type="predicted"/>
<comment type="caution">
    <text evidence="1">The sequence shown here is derived from an EMBL/GenBank/DDBJ whole genome shotgun (WGS) entry which is preliminary data.</text>
</comment>
<keyword evidence="2" id="KW-1185">Reference proteome</keyword>
<accession>A0A9Q3BA96</accession>
<reference evidence="1" key="1">
    <citation type="submission" date="2021-03" db="EMBL/GenBank/DDBJ databases">
        <title>Draft genome sequence of rust myrtle Austropuccinia psidii MF-1, a brazilian biotype.</title>
        <authorList>
            <person name="Quecine M.C."/>
            <person name="Pachon D.M.R."/>
            <person name="Bonatelli M.L."/>
            <person name="Correr F.H."/>
            <person name="Franceschini L.M."/>
            <person name="Leite T.F."/>
            <person name="Margarido G.R.A."/>
            <person name="Almeida C.A."/>
            <person name="Ferrarezi J.A."/>
            <person name="Labate C.A."/>
        </authorList>
    </citation>
    <scope>NUCLEOTIDE SEQUENCE</scope>
    <source>
        <strain evidence="1">MF-1</strain>
    </source>
</reference>
<dbReference type="EMBL" id="AVOT02000187">
    <property type="protein sequence ID" value="MBW0461594.1"/>
    <property type="molecule type" value="Genomic_DNA"/>
</dbReference>
<evidence type="ECO:0000313" key="1">
    <source>
        <dbReference type="EMBL" id="MBW0461594.1"/>
    </source>
</evidence>
<name>A0A9Q3BA96_9BASI</name>
<organism evidence="1 2">
    <name type="scientific">Austropuccinia psidii MF-1</name>
    <dbReference type="NCBI Taxonomy" id="1389203"/>
    <lineage>
        <taxon>Eukaryota</taxon>
        <taxon>Fungi</taxon>
        <taxon>Dikarya</taxon>
        <taxon>Basidiomycota</taxon>
        <taxon>Pucciniomycotina</taxon>
        <taxon>Pucciniomycetes</taxon>
        <taxon>Pucciniales</taxon>
        <taxon>Sphaerophragmiaceae</taxon>
        <taxon>Austropuccinia</taxon>
    </lineage>
</organism>